<reference evidence="2 3" key="1">
    <citation type="journal article" date="2023" name="Sci. Data">
        <title>Genome assembly of the Korean intertidal mud-creeper Batillaria attramentaria.</title>
        <authorList>
            <person name="Patra A.K."/>
            <person name="Ho P.T."/>
            <person name="Jun S."/>
            <person name="Lee S.J."/>
            <person name="Kim Y."/>
            <person name="Won Y.J."/>
        </authorList>
    </citation>
    <scope>NUCLEOTIDE SEQUENCE [LARGE SCALE GENOMIC DNA]</scope>
    <source>
        <strain evidence="2">Wonlab-2016</strain>
    </source>
</reference>
<dbReference type="SUPFAM" id="SSF52058">
    <property type="entry name" value="L domain-like"/>
    <property type="match status" value="1"/>
</dbReference>
<feature type="region of interest" description="Disordered" evidence="1">
    <location>
        <begin position="166"/>
        <end position="202"/>
    </location>
</feature>
<dbReference type="Gene3D" id="3.80.10.10">
    <property type="entry name" value="Ribonuclease Inhibitor"/>
    <property type="match status" value="1"/>
</dbReference>
<dbReference type="PROSITE" id="PS51450">
    <property type="entry name" value="LRR"/>
    <property type="match status" value="1"/>
</dbReference>
<organism evidence="2 3">
    <name type="scientific">Batillaria attramentaria</name>
    <dbReference type="NCBI Taxonomy" id="370345"/>
    <lineage>
        <taxon>Eukaryota</taxon>
        <taxon>Metazoa</taxon>
        <taxon>Spiralia</taxon>
        <taxon>Lophotrochozoa</taxon>
        <taxon>Mollusca</taxon>
        <taxon>Gastropoda</taxon>
        <taxon>Caenogastropoda</taxon>
        <taxon>Sorbeoconcha</taxon>
        <taxon>Cerithioidea</taxon>
        <taxon>Batillariidae</taxon>
        <taxon>Batillaria</taxon>
    </lineage>
</organism>
<comment type="caution">
    <text evidence="2">The sequence shown here is derived from an EMBL/GenBank/DDBJ whole genome shotgun (WGS) entry which is preliminary data.</text>
</comment>
<proteinExistence type="predicted"/>
<sequence>MSGGQSALMGTGGERTGRRWSLAYLDVEEPPADLAEKYGAVITELDLSCNRISDLRFLSEFPVLTSLVLDHNQITSHVKIPDLPHLETLWVNHNQIKNLGMFVSTLAAHCPNLRYLSMMNNEAAPSFFNGGTYPQYVDFRYYVISRLPKIEVLDYTSVTADERDEANRIYGAHPRKRHKKSASTKMTSSQRKDMDTNNKDSS</sequence>
<evidence type="ECO:0008006" key="4">
    <source>
        <dbReference type="Google" id="ProtNLM"/>
    </source>
</evidence>
<gene>
    <name evidence="2" type="ORF">BaRGS_00015985</name>
</gene>
<dbReference type="PANTHER" id="PTHR46282">
    <property type="entry name" value="LEUCINE-RICH MELANOCYTE DIFFERENTIATION-ASSOCIATED PROTEIN"/>
    <property type="match status" value="1"/>
</dbReference>
<dbReference type="InterPro" id="IPR001611">
    <property type="entry name" value="Leu-rich_rpt"/>
</dbReference>
<dbReference type="InterPro" id="IPR032675">
    <property type="entry name" value="LRR_dom_sf"/>
</dbReference>
<dbReference type="EMBL" id="JACVVK020000099">
    <property type="protein sequence ID" value="KAK7492847.1"/>
    <property type="molecule type" value="Genomic_DNA"/>
</dbReference>
<dbReference type="PANTHER" id="PTHR46282:SF1">
    <property type="entry name" value="LEUCINE-RICH REPEAT-CONTAINING PROTEIN 72-LIKE"/>
    <property type="match status" value="1"/>
</dbReference>
<dbReference type="InterPro" id="IPR043313">
    <property type="entry name" value="LRMDA"/>
</dbReference>
<evidence type="ECO:0000313" key="2">
    <source>
        <dbReference type="EMBL" id="KAK7492847.1"/>
    </source>
</evidence>
<accession>A0ABD0L0B5</accession>
<evidence type="ECO:0000313" key="3">
    <source>
        <dbReference type="Proteomes" id="UP001519460"/>
    </source>
</evidence>
<feature type="compositionally biased region" description="Basic and acidic residues" evidence="1">
    <location>
        <begin position="190"/>
        <end position="202"/>
    </location>
</feature>
<dbReference type="Proteomes" id="UP001519460">
    <property type="component" value="Unassembled WGS sequence"/>
</dbReference>
<name>A0ABD0L0B5_9CAEN</name>
<protein>
    <recommendedName>
        <fullName evidence="4">Leucine-rich repeat-containing protein</fullName>
    </recommendedName>
</protein>
<evidence type="ECO:0000256" key="1">
    <source>
        <dbReference type="SAM" id="MobiDB-lite"/>
    </source>
</evidence>
<dbReference type="Pfam" id="PF14580">
    <property type="entry name" value="LRR_9"/>
    <property type="match status" value="1"/>
</dbReference>
<keyword evidence="3" id="KW-1185">Reference proteome</keyword>
<dbReference type="AlphaFoldDB" id="A0ABD0L0B5"/>
<feature type="compositionally biased region" description="Basic residues" evidence="1">
    <location>
        <begin position="173"/>
        <end position="182"/>
    </location>
</feature>